<feature type="region of interest" description="Disordered" evidence="1">
    <location>
        <begin position="1"/>
        <end position="23"/>
    </location>
</feature>
<organism evidence="2 3">
    <name type="scientific">Trametes pubescens</name>
    <name type="common">White-rot fungus</name>
    <dbReference type="NCBI Taxonomy" id="154538"/>
    <lineage>
        <taxon>Eukaryota</taxon>
        <taxon>Fungi</taxon>
        <taxon>Dikarya</taxon>
        <taxon>Basidiomycota</taxon>
        <taxon>Agaricomycotina</taxon>
        <taxon>Agaricomycetes</taxon>
        <taxon>Polyporales</taxon>
        <taxon>Polyporaceae</taxon>
        <taxon>Trametes</taxon>
    </lineage>
</organism>
<dbReference type="AlphaFoldDB" id="A0A1M2VUP3"/>
<dbReference type="Proteomes" id="UP000184267">
    <property type="component" value="Unassembled WGS sequence"/>
</dbReference>
<gene>
    <name evidence="2" type="ORF">TRAPUB_12234</name>
</gene>
<reference evidence="2 3" key="1">
    <citation type="submission" date="2016-10" db="EMBL/GenBank/DDBJ databases">
        <title>Genome sequence of the basidiomycete white-rot fungus Trametes pubescens.</title>
        <authorList>
            <person name="Makela M.R."/>
            <person name="Granchi Z."/>
            <person name="Peng M."/>
            <person name="De Vries R.P."/>
            <person name="Grigoriev I."/>
            <person name="Riley R."/>
            <person name="Hilden K."/>
        </authorList>
    </citation>
    <scope>NUCLEOTIDE SEQUENCE [LARGE SCALE GENOMIC DNA]</scope>
    <source>
        <strain evidence="2 3">FBCC735</strain>
    </source>
</reference>
<dbReference type="EMBL" id="MNAD01000666">
    <property type="protein sequence ID" value="OJT11252.1"/>
    <property type="molecule type" value="Genomic_DNA"/>
</dbReference>
<evidence type="ECO:0000313" key="3">
    <source>
        <dbReference type="Proteomes" id="UP000184267"/>
    </source>
</evidence>
<dbReference type="OrthoDB" id="2764817at2759"/>
<evidence type="ECO:0000256" key="1">
    <source>
        <dbReference type="SAM" id="MobiDB-lite"/>
    </source>
</evidence>
<protein>
    <submittedName>
        <fullName evidence="2">Uncharacterized protein</fullName>
    </submittedName>
</protein>
<feature type="non-terminal residue" evidence="2">
    <location>
        <position position="221"/>
    </location>
</feature>
<name>A0A1M2VUP3_TRAPU</name>
<keyword evidence="3" id="KW-1185">Reference proteome</keyword>
<evidence type="ECO:0000313" key="2">
    <source>
        <dbReference type="EMBL" id="OJT11252.1"/>
    </source>
</evidence>
<accession>A0A1M2VUP3</accession>
<comment type="caution">
    <text evidence="2">The sequence shown here is derived from an EMBL/GenBank/DDBJ whole genome shotgun (WGS) entry which is preliminary data.</text>
</comment>
<sequence>MSGPPVPIVYKAPTGLQSSPYKPHLINNYDPRKGRQSFTPKANLDRRLQGQSSMGTTVLVDFKTFVDDLLPPLSAEKLKLPPVKKPALQLPSEPLQRAQTTLFKLFTSKFGKDKKPIKPTEDEIGDAVVKIINDLELPKGYQAALSRTKPDKSDESKSKVDAALYPAGKVPSDGRPKWAHAQLYIEFKHGDTKNDPWEDRDGMSVETECLTRAAVRAQLIA</sequence>
<proteinExistence type="predicted"/>